<sequence>MPERTTTPPAPSLLGALGRALGGGLVMGVALGLGTAAGPRVADALGLSGFAARLVPAVLVSAVAVPLVMAALRRGGRSLTSIGFGDPMAAVRALLTGVGVTAAAAAVVLGAGTAAGMLSWSRPDPFALAAFLVTNGVVALLLEALPEETTLRGYAWTALRGRFGGLVTALGTTAVFLVVPGLSTVVGSWTARLVGGDPGPVGWAPGGQNAADYLFLLTVFGLTLVAARTAVRGAPLYAAIGTHLTFLTVNRVTFEGEKRDAGWHAELLDPGAELLVPVYLLVAMAGFVVWRKVGRRGPYSTPRSPSSPSSPSGGRATARRTSTSAATVGRRSA</sequence>
<dbReference type="Pfam" id="PF02517">
    <property type="entry name" value="Rce1-like"/>
    <property type="match status" value="1"/>
</dbReference>
<feature type="transmembrane region" description="Helical" evidence="2">
    <location>
        <begin position="274"/>
        <end position="290"/>
    </location>
</feature>
<dbReference type="InterPro" id="IPR003675">
    <property type="entry name" value="Rce1/LyrA-like_dom"/>
</dbReference>
<dbReference type="GO" id="GO:0006508">
    <property type="term" value="P:proteolysis"/>
    <property type="evidence" value="ECO:0007669"/>
    <property type="project" value="UniProtKB-KW"/>
</dbReference>
<evidence type="ECO:0000256" key="1">
    <source>
        <dbReference type="SAM" id="MobiDB-lite"/>
    </source>
</evidence>
<feature type="transmembrane region" description="Helical" evidence="2">
    <location>
        <begin position="93"/>
        <end position="120"/>
    </location>
</feature>
<dbReference type="Proteomes" id="UP000221011">
    <property type="component" value="Chromosome"/>
</dbReference>
<name>A0A291QN25_9ACTN</name>
<feature type="transmembrane region" description="Helical" evidence="2">
    <location>
        <begin position="50"/>
        <end position="72"/>
    </location>
</feature>
<dbReference type="AlphaFoldDB" id="A0A291QN25"/>
<dbReference type="RefSeq" id="WP_199843464.1">
    <property type="nucleotide sequence ID" value="NZ_CP022685.1"/>
</dbReference>
<dbReference type="GO" id="GO:0080120">
    <property type="term" value="P:CAAX-box protein maturation"/>
    <property type="evidence" value="ECO:0007669"/>
    <property type="project" value="UniProtKB-ARBA"/>
</dbReference>
<reference evidence="4 5" key="1">
    <citation type="submission" date="2017-08" db="EMBL/GenBank/DDBJ databases">
        <title>Complete Genome Sequence of Streptomyces formicae KY5, the formicamycin producer.</title>
        <authorList>
            <person name="Holmes N.A."/>
            <person name="Devine R."/>
            <person name="Qin Z."/>
            <person name="Seipke R.F."/>
            <person name="Wilkinson B."/>
            <person name="Hutchings M.I."/>
        </authorList>
    </citation>
    <scope>NUCLEOTIDE SEQUENCE [LARGE SCALE GENOMIC DNA]</scope>
    <source>
        <strain evidence="4 5">KY5</strain>
    </source>
</reference>
<dbReference type="EMBL" id="CP022685">
    <property type="protein sequence ID" value="ATL32894.1"/>
    <property type="molecule type" value="Genomic_DNA"/>
</dbReference>
<organism evidence="4 5">
    <name type="scientific">Streptomyces formicae</name>
    <dbReference type="NCBI Taxonomy" id="1616117"/>
    <lineage>
        <taxon>Bacteria</taxon>
        <taxon>Bacillati</taxon>
        <taxon>Actinomycetota</taxon>
        <taxon>Actinomycetes</taxon>
        <taxon>Kitasatosporales</taxon>
        <taxon>Streptomycetaceae</taxon>
        <taxon>Streptomyces</taxon>
    </lineage>
</organism>
<dbReference type="GO" id="GO:0004175">
    <property type="term" value="F:endopeptidase activity"/>
    <property type="evidence" value="ECO:0007669"/>
    <property type="project" value="UniProtKB-ARBA"/>
</dbReference>
<evidence type="ECO:0000313" key="4">
    <source>
        <dbReference type="EMBL" id="ATL32894.1"/>
    </source>
</evidence>
<feature type="transmembrane region" description="Helical" evidence="2">
    <location>
        <begin position="234"/>
        <end position="254"/>
    </location>
</feature>
<accession>A0A291QN25</accession>
<feature type="transmembrane region" description="Helical" evidence="2">
    <location>
        <begin position="166"/>
        <end position="190"/>
    </location>
</feature>
<keyword evidence="2" id="KW-0812">Transmembrane</keyword>
<feature type="transmembrane region" description="Helical" evidence="2">
    <location>
        <begin position="12"/>
        <end position="38"/>
    </location>
</feature>
<feature type="region of interest" description="Disordered" evidence="1">
    <location>
        <begin position="296"/>
        <end position="333"/>
    </location>
</feature>
<evidence type="ECO:0000256" key="2">
    <source>
        <dbReference type="SAM" id="Phobius"/>
    </source>
</evidence>
<keyword evidence="2" id="KW-0472">Membrane</keyword>
<evidence type="ECO:0000313" key="5">
    <source>
        <dbReference type="Proteomes" id="UP000221011"/>
    </source>
</evidence>
<feature type="transmembrane region" description="Helical" evidence="2">
    <location>
        <begin position="210"/>
        <end position="227"/>
    </location>
</feature>
<keyword evidence="4" id="KW-0378">Hydrolase</keyword>
<keyword evidence="4" id="KW-0645">Protease</keyword>
<keyword evidence="5" id="KW-1185">Reference proteome</keyword>
<feature type="domain" description="CAAX prenyl protease 2/Lysostaphin resistance protein A-like" evidence="3">
    <location>
        <begin position="133"/>
        <end position="246"/>
    </location>
</feature>
<protein>
    <submittedName>
        <fullName evidence="4">CAAX amino terminal protease family</fullName>
    </submittedName>
</protein>
<proteinExistence type="predicted"/>
<feature type="transmembrane region" description="Helical" evidence="2">
    <location>
        <begin position="126"/>
        <end position="145"/>
    </location>
</feature>
<keyword evidence="2" id="KW-1133">Transmembrane helix</keyword>
<dbReference type="KEGG" id="sfk:KY5_7876c"/>
<evidence type="ECO:0000259" key="3">
    <source>
        <dbReference type="Pfam" id="PF02517"/>
    </source>
</evidence>
<gene>
    <name evidence="4" type="ORF">KY5_7876c</name>
</gene>